<evidence type="ECO:0000313" key="4">
    <source>
        <dbReference type="Proteomes" id="UP000282818"/>
    </source>
</evidence>
<dbReference type="Gene3D" id="3.40.50.2020">
    <property type="match status" value="1"/>
</dbReference>
<dbReference type="InterPro" id="IPR051910">
    <property type="entry name" value="ComF/GntX_DNA_util-trans"/>
</dbReference>
<gene>
    <name evidence="3" type="ORF">EOE65_12055</name>
</gene>
<comment type="similarity">
    <text evidence="1">Belongs to the ComF/GntX family.</text>
</comment>
<organism evidence="3 4">
    <name type="scientific">Neptunomonas marina</name>
    <dbReference type="NCBI Taxonomy" id="1815562"/>
    <lineage>
        <taxon>Bacteria</taxon>
        <taxon>Pseudomonadati</taxon>
        <taxon>Pseudomonadota</taxon>
        <taxon>Gammaproteobacteria</taxon>
        <taxon>Oceanospirillales</taxon>
        <taxon>Oceanospirillaceae</taxon>
        <taxon>Neptunomonas</taxon>
    </lineage>
</organism>
<accession>A0A437Q797</accession>
<evidence type="ECO:0000259" key="2">
    <source>
        <dbReference type="Pfam" id="PF18912"/>
    </source>
</evidence>
<dbReference type="AlphaFoldDB" id="A0A437Q797"/>
<reference evidence="3 4" key="1">
    <citation type="submission" date="2019-01" db="EMBL/GenBank/DDBJ databases">
        <authorList>
            <person name="Chen W.-M."/>
        </authorList>
    </citation>
    <scope>NUCLEOTIDE SEQUENCE [LARGE SCALE GENOMIC DNA]</scope>
    <source>
        <strain evidence="3 4">HPM-16</strain>
    </source>
</reference>
<dbReference type="InterPro" id="IPR000836">
    <property type="entry name" value="PRTase_dom"/>
</dbReference>
<comment type="caution">
    <text evidence="3">The sequence shown here is derived from an EMBL/GenBank/DDBJ whole genome shotgun (WGS) entry which is preliminary data.</text>
</comment>
<evidence type="ECO:0000313" key="3">
    <source>
        <dbReference type="EMBL" id="RVU30369.1"/>
    </source>
</evidence>
<dbReference type="SUPFAM" id="SSF53271">
    <property type="entry name" value="PRTase-like"/>
    <property type="match status" value="1"/>
</dbReference>
<keyword evidence="4" id="KW-1185">Reference proteome</keyword>
<dbReference type="InterPro" id="IPR029057">
    <property type="entry name" value="PRTase-like"/>
</dbReference>
<evidence type="ECO:0000256" key="1">
    <source>
        <dbReference type="ARBA" id="ARBA00008007"/>
    </source>
</evidence>
<dbReference type="PANTHER" id="PTHR47505">
    <property type="entry name" value="DNA UTILIZATION PROTEIN YHGH"/>
    <property type="match status" value="1"/>
</dbReference>
<dbReference type="InterPro" id="IPR044005">
    <property type="entry name" value="DZR_2"/>
</dbReference>
<sequence>MESKKKNRWFIFNQSCVICQRHSPDSVCHHCQQELPWSGPSCYRCAIGLDITVPRSLCQDCRALPPHFDHCHAAFEYRFPVNQLLKRAKHLAGANVLRTLARCLASSLLEQPQNWPDALVPVPLHQARQLKRGFNQAELIAKQLSTQLGIPLLAERLVRQTPTFSQAKLSARARRANLHSSFSLQRALPRHIALIDDVMTTGSTANTISEYLKSTGVERVDVWVIARTPTPRQM</sequence>
<proteinExistence type="inferred from homology"/>
<name>A0A437Q797_9GAMM</name>
<dbReference type="Proteomes" id="UP000282818">
    <property type="component" value="Unassembled WGS sequence"/>
</dbReference>
<protein>
    <submittedName>
        <fullName evidence="3">ComF family protein</fullName>
    </submittedName>
</protein>
<dbReference type="RefSeq" id="WP_127694565.1">
    <property type="nucleotide sequence ID" value="NZ_SACQ01000005.1"/>
</dbReference>
<dbReference type="Pfam" id="PF18912">
    <property type="entry name" value="DZR_2"/>
    <property type="match status" value="1"/>
</dbReference>
<dbReference type="PANTHER" id="PTHR47505:SF1">
    <property type="entry name" value="DNA UTILIZATION PROTEIN YHGH"/>
    <property type="match status" value="1"/>
</dbReference>
<dbReference type="EMBL" id="SACQ01000005">
    <property type="protein sequence ID" value="RVU30369.1"/>
    <property type="molecule type" value="Genomic_DNA"/>
</dbReference>
<dbReference type="CDD" id="cd06223">
    <property type="entry name" value="PRTases_typeI"/>
    <property type="match status" value="1"/>
</dbReference>
<feature type="domain" description="Double zinc ribbon" evidence="2">
    <location>
        <begin position="11"/>
        <end position="62"/>
    </location>
</feature>